<keyword evidence="2" id="KW-1185">Reference proteome</keyword>
<dbReference type="EMBL" id="JBJXBP010000001">
    <property type="protein sequence ID" value="KAL3851201.1"/>
    <property type="molecule type" value="Genomic_DNA"/>
</dbReference>
<evidence type="ECO:0000313" key="1">
    <source>
        <dbReference type="EMBL" id="KAL3851201.1"/>
    </source>
</evidence>
<comment type="caution">
    <text evidence="1">The sequence shown here is derived from an EMBL/GenBank/DDBJ whole genome shotgun (WGS) entry which is preliminary data.</text>
</comment>
<protein>
    <submittedName>
        <fullName evidence="1">Uncharacterized protein</fullName>
    </submittedName>
</protein>
<gene>
    <name evidence="1" type="ORF">ACJIZ3_013083</name>
</gene>
<reference evidence="1 2" key="1">
    <citation type="submission" date="2024-12" db="EMBL/GenBank/DDBJ databases">
        <title>The unique morphological basis and parallel evolutionary history of personate flowers in Penstemon.</title>
        <authorList>
            <person name="Depatie T.H."/>
            <person name="Wessinger C.A."/>
        </authorList>
    </citation>
    <scope>NUCLEOTIDE SEQUENCE [LARGE SCALE GENOMIC DNA]</scope>
    <source>
        <strain evidence="1">WTNN_2</strain>
        <tissue evidence="1">Leaf</tissue>
    </source>
</reference>
<evidence type="ECO:0000313" key="2">
    <source>
        <dbReference type="Proteomes" id="UP001634393"/>
    </source>
</evidence>
<dbReference type="Proteomes" id="UP001634393">
    <property type="component" value="Unassembled WGS sequence"/>
</dbReference>
<sequence length="116" mass="12848">MSMLNSSEASVPCYVLPLLYQSGVESELMWGKTRLFCSIIVKCFCSCDSIVPTGHKLLPYHSFSYGLVGDSHCQWFGCELDQLAFTSKHIYLPSQETILLSLSKPCMLDDSLPAGT</sequence>
<proteinExistence type="predicted"/>
<dbReference type="AlphaFoldDB" id="A0ABD3UQE3"/>
<accession>A0ABD3UQE3</accession>
<organism evidence="1 2">
    <name type="scientific">Penstemon smallii</name>
    <dbReference type="NCBI Taxonomy" id="265156"/>
    <lineage>
        <taxon>Eukaryota</taxon>
        <taxon>Viridiplantae</taxon>
        <taxon>Streptophyta</taxon>
        <taxon>Embryophyta</taxon>
        <taxon>Tracheophyta</taxon>
        <taxon>Spermatophyta</taxon>
        <taxon>Magnoliopsida</taxon>
        <taxon>eudicotyledons</taxon>
        <taxon>Gunneridae</taxon>
        <taxon>Pentapetalae</taxon>
        <taxon>asterids</taxon>
        <taxon>lamiids</taxon>
        <taxon>Lamiales</taxon>
        <taxon>Plantaginaceae</taxon>
        <taxon>Cheloneae</taxon>
        <taxon>Penstemon</taxon>
    </lineage>
</organism>
<name>A0ABD3UQE3_9LAMI</name>